<keyword evidence="2 7" id="KW-0489">Methyltransferase</keyword>
<dbReference type="InterPro" id="IPR029063">
    <property type="entry name" value="SAM-dependent_MTases_sf"/>
</dbReference>
<evidence type="ECO:0000256" key="2">
    <source>
        <dbReference type="ARBA" id="ARBA00022603"/>
    </source>
</evidence>
<evidence type="ECO:0000256" key="5">
    <source>
        <dbReference type="ARBA" id="ARBA00047942"/>
    </source>
</evidence>
<dbReference type="PANTHER" id="PTHR33841:SF1">
    <property type="entry name" value="DNA METHYLTRANSFERASE A"/>
    <property type="match status" value="1"/>
</dbReference>
<proteinExistence type="predicted"/>
<keyword evidence="4" id="KW-0949">S-adenosyl-L-methionine</keyword>
<reference evidence="7 8" key="1">
    <citation type="submission" date="2021-12" db="EMBL/GenBank/DDBJ databases">
        <title>Antimicrobial susceptibility of Lactobacillus delbrueckii subsp. lactis obtained from milk products and other habitats.</title>
        <authorList>
            <person name="Shani N."/>
        </authorList>
    </citation>
    <scope>NUCLEOTIDE SEQUENCE [LARGE SCALE GENOMIC DNA]</scope>
    <source>
        <strain evidence="7 8">CIRM BIA 266</strain>
    </source>
</reference>
<dbReference type="InterPro" id="IPR050953">
    <property type="entry name" value="N4_N6_ade-DNA_methylase"/>
</dbReference>
<sequence length="1162" mass="134672">MEKNAIKKFAVWARTEMLTRVAQRAARYGIEKDNVVDRDADSINGILLSETEKAQRRALIRQIEEKGYDQVIEEVAYTWFNRFIALRFMEVNGYLPSHIRVFTNENNEFKPELLSEAINLDFPGLDMQKVYQLQDENKIDELYRYLLIVQCNDLNSVLPKMFQHLNDYTELLLPDNLLRNGSVLEQMIALIPEEDWKDQVQIIGWLYQYYNSGLKDEVFANLKKKVKISKDSIPAATQLFTPDWIVRYMVDNSLGRLWYEGHPSEVFKEKLEYYIDDAEQEASVQAQVDAIKQKYGQLKPEEIKCIDPCCGSGHILVYMFDVLMQIYQNYGYSVKEAVSKIIKNNLWGLDIDGRATQLAYFSVMMKARKYDRRFLSRGVQPNIFEIIESNGLIKEKIYLSLFNQKSIDLKHKIHNMIDAFYDAKEYGSILTFNSFNGLEIKKYLDKMIEADATSGNLFLDVLDQLEDLANIAIALQQKYQIVVTNPPYMSANNMSSKLSSYLKQNYRISKRDLSTVFMEKTMNMLESNGLMAMINIPVWMFLKGFYDLRIELLKKSTIINLVHPGRGIFGSDFGTVAFVLSQDNIDGLKGTYFKLFDKQGEVQSIDTRERQFLSRKGMFFANQREFLNIPGSPIAYWASKQIINDFNNPVLSDIASPRQGLATGENNRFLRLWFEPDLSKINFHATSLEDAKESQRKWFPYNKGGKYRKWYGNNDYIVNWENDGLEIRNFRDKNGKLRSRPQNVDKYFNPAISWSKVSSGSIAFRYKPAGYIFDVAGTSIFANEDIRYYLLGFCNSSTALQIASILSPTLNYEVGQIANFPIIIDSSKKELVTNLVKENIEISKQDWDSQEISWDFKMNPLVQQTDSIEEAFLSWKKVCQNRFDSLKKHEEKLNRIFAEIYNLSGQVICEVDNDKITVSLAEYTKNIKEFISYAVGCMFGRFSLKKNGVVYASKEQHLIDDSCFEYDKDNIIPITDDDYFTDDIVGKFVDFTKAVYGSQKLEENLAFIANALDGKGTAREKLRNYFLNSFYQDHCAMYSGNVGKRPIYWLFDSGKKNGFKCLIYMHRYTPDTLARIRTDYVHPQQARYQTAIDDIERQLVSATGSEKVRLNKQLKKLKGQAEETRVFEEKLHHLADQMIDIDLDDGVKHNYALFKDVLAKIK</sequence>
<dbReference type="EMBL" id="JAJNUD010000016">
    <property type="protein sequence ID" value="MCD5518310.1"/>
    <property type="molecule type" value="Genomic_DNA"/>
</dbReference>
<evidence type="ECO:0000259" key="6">
    <source>
        <dbReference type="Pfam" id="PF07669"/>
    </source>
</evidence>
<comment type="caution">
    <text evidence="7">The sequence shown here is derived from an EMBL/GenBank/DDBJ whole genome shotgun (WGS) entry which is preliminary data.</text>
</comment>
<evidence type="ECO:0000256" key="3">
    <source>
        <dbReference type="ARBA" id="ARBA00022679"/>
    </source>
</evidence>
<protein>
    <recommendedName>
        <fullName evidence="1">site-specific DNA-methyltransferase (adenine-specific)</fullName>
        <ecNumber evidence="1">2.1.1.72</ecNumber>
    </recommendedName>
</protein>
<keyword evidence="3 7" id="KW-0808">Transferase</keyword>
<organism evidence="7 8">
    <name type="scientific">Lactobacillus delbrueckii subsp. allosunkii</name>
    <dbReference type="NCBI Taxonomy" id="1050107"/>
    <lineage>
        <taxon>Bacteria</taxon>
        <taxon>Bacillati</taxon>
        <taxon>Bacillota</taxon>
        <taxon>Bacilli</taxon>
        <taxon>Lactobacillales</taxon>
        <taxon>Lactobacillaceae</taxon>
        <taxon>Lactobacillus</taxon>
    </lineage>
</organism>
<dbReference type="PANTHER" id="PTHR33841">
    <property type="entry name" value="DNA METHYLTRANSFERASE YEEA-RELATED"/>
    <property type="match status" value="1"/>
</dbReference>
<dbReference type="SUPFAM" id="SSF53335">
    <property type="entry name" value="S-adenosyl-L-methionine-dependent methyltransferases"/>
    <property type="match status" value="1"/>
</dbReference>
<evidence type="ECO:0000313" key="8">
    <source>
        <dbReference type="Proteomes" id="UP001320314"/>
    </source>
</evidence>
<dbReference type="NCBIfam" id="NF033452">
    <property type="entry name" value="BREX_1_MTaseX"/>
    <property type="match status" value="1"/>
</dbReference>
<dbReference type="InterPro" id="IPR011639">
    <property type="entry name" value="MethylTrfase_TaqI-like_dom"/>
</dbReference>
<dbReference type="InterPro" id="IPR002052">
    <property type="entry name" value="DNA_methylase_N6_adenine_CS"/>
</dbReference>
<evidence type="ECO:0000313" key="7">
    <source>
        <dbReference type="EMBL" id="MCD5518310.1"/>
    </source>
</evidence>
<evidence type="ECO:0000256" key="1">
    <source>
        <dbReference type="ARBA" id="ARBA00011900"/>
    </source>
</evidence>
<dbReference type="PRINTS" id="PR00507">
    <property type="entry name" value="N12N6MTFRASE"/>
</dbReference>
<gene>
    <name evidence="7" type="primary">pglX</name>
    <name evidence="7" type="ORF">LOB39_07035</name>
</gene>
<feature type="domain" description="Type II methyltransferase M.TaqI-like" evidence="6">
    <location>
        <begin position="344"/>
        <end position="564"/>
    </location>
</feature>
<comment type="catalytic activity">
    <reaction evidence="5">
        <text>a 2'-deoxyadenosine in DNA + S-adenosyl-L-methionine = an N(6)-methyl-2'-deoxyadenosine in DNA + S-adenosyl-L-homocysteine + H(+)</text>
        <dbReference type="Rhea" id="RHEA:15197"/>
        <dbReference type="Rhea" id="RHEA-COMP:12418"/>
        <dbReference type="Rhea" id="RHEA-COMP:12419"/>
        <dbReference type="ChEBI" id="CHEBI:15378"/>
        <dbReference type="ChEBI" id="CHEBI:57856"/>
        <dbReference type="ChEBI" id="CHEBI:59789"/>
        <dbReference type="ChEBI" id="CHEBI:90615"/>
        <dbReference type="ChEBI" id="CHEBI:90616"/>
        <dbReference type="EC" id="2.1.1.72"/>
    </reaction>
</comment>
<dbReference type="PROSITE" id="PS00092">
    <property type="entry name" value="N6_MTASE"/>
    <property type="match status" value="1"/>
</dbReference>
<dbReference type="EC" id="2.1.1.72" evidence="1"/>
<dbReference type="AlphaFoldDB" id="A0ABD4SBZ8"/>
<dbReference type="Proteomes" id="UP001320314">
    <property type="component" value="Unassembled WGS sequence"/>
</dbReference>
<dbReference type="Pfam" id="PF07669">
    <property type="entry name" value="Eco57I"/>
    <property type="match status" value="1"/>
</dbReference>
<dbReference type="RefSeq" id="WP_231523638.1">
    <property type="nucleotide sequence ID" value="NZ_JAJNUD010000016.1"/>
</dbReference>
<accession>A0ABD4SBZ8</accession>
<dbReference type="Gene3D" id="3.40.50.150">
    <property type="entry name" value="Vaccinia Virus protein VP39"/>
    <property type="match status" value="1"/>
</dbReference>
<dbReference type="InterPro" id="IPR047939">
    <property type="entry name" value="BREX_1_PglX"/>
</dbReference>
<name>A0ABD4SBZ8_9LACO</name>
<dbReference type="GO" id="GO:0032259">
    <property type="term" value="P:methylation"/>
    <property type="evidence" value="ECO:0007669"/>
    <property type="project" value="UniProtKB-KW"/>
</dbReference>
<dbReference type="GO" id="GO:0009007">
    <property type="term" value="F:site-specific DNA-methyltransferase (adenine-specific) activity"/>
    <property type="evidence" value="ECO:0007669"/>
    <property type="project" value="UniProtKB-EC"/>
</dbReference>
<evidence type="ECO:0000256" key="4">
    <source>
        <dbReference type="ARBA" id="ARBA00022691"/>
    </source>
</evidence>